<accession>A0A919V0J5</accession>
<dbReference type="AlphaFoldDB" id="A0A919V0J5"/>
<proteinExistence type="predicted"/>
<dbReference type="EMBL" id="BOOU01000068">
    <property type="protein sequence ID" value="GII80141.1"/>
    <property type="molecule type" value="Genomic_DNA"/>
</dbReference>
<feature type="region of interest" description="Disordered" evidence="1">
    <location>
        <begin position="39"/>
        <end position="63"/>
    </location>
</feature>
<keyword evidence="3" id="KW-1185">Reference proteome</keyword>
<protein>
    <submittedName>
        <fullName evidence="2">Uncharacterized protein</fullName>
    </submittedName>
</protein>
<evidence type="ECO:0000313" key="3">
    <source>
        <dbReference type="Proteomes" id="UP000655287"/>
    </source>
</evidence>
<comment type="caution">
    <text evidence="2">The sequence shown here is derived from an EMBL/GenBank/DDBJ whole genome shotgun (WGS) entry which is preliminary data.</text>
</comment>
<name>A0A919V0J5_9ACTN</name>
<organism evidence="2 3">
    <name type="scientific">Sphaerisporangium rufum</name>
    <dbReference type="NCBI Taxonomy" id="1381558"/>
    <lineage>
        <taxon>Bacteria</taxon>
        <taxon>Bacillati</taxon>
        <taxon>Actinomycetota</taxon>
        <taxon>Actinomycetes</taxon>
        <taxon>Streptosporangiales</taxon>
        <taxon>Streptosporangiaceae</taxon>
        <taxon>Sphaerisporangium</taxon>
    </lineage>
</organism>
<evidence type="ECO:0000256" key="1">
    <source>
        <dbReference type="SAM" id="MobiDB-lite"/>
    </source>
</evidence>
<gene>
    <name evidence="2" type="ORF">Sru01_51230</name>
</gene>
<evidence type="ECO:0000313" key="2">
    <source>
        <dbReference type="EMBL" id="GII80141.1"/>
    </source>
</evidence>
<reference evidence="2" key="1">
    <citation type="submission" date="2021-01" db="EMBL/GenBank/DDBJ databases">
        <title>Whole genome shotgun sequence of Sphaerisporangium rufum NBRC 109079.</title>
        <authorList>
            <person name="Komaki H."/>
            <person name="Tamura T."/>
        </authorList>
    </citation>
    <scope>NUCLEOTIDE SEQUENCE</scope>
    <source>
        <strain evidence="2">NBRC 109079</strain>
    </source>
</reference>
<dbReference type="Proteomes" id="UP000655287">
    <property type="component" value="Unassembled WGS sequence"/>
</dbReference>
<sequence>MRNKETPTMGPEIHYQLIANRVAELRAEAAEHRRVREALAGRAGKSRGSERRSRAVFGKLRTS</sequence>